<keyword evidence="4" id="KW-1185">Reference proteome</keyword>
<name>A0A6A6KS22_HEVBR</name>
<dbReference type="InterPro" id="IPR024752">
    <property type="entry name" value="Myb/SANT-like_dom"/>
</dbReference>
<dbReference type="PANTHER" id="PTHR46929">
    <property type="entry name" value="EXPRESSED PROTEIN"/>
    <property type="match status" value="1"/>
</dbReference>
<feature type="domain" description="Myb/SANT-like" evidence="2">
    <location>
        <begin position="84"/>
        <end position="178"/>
    </location>
</feature>
<dbReference type="AlphaFoldDB" id="A0A6A6KS22"/>
<proteinExistence type="predicted"/>
<feature type="region of interest" description="Disordered" evidence="1">
    <location>
        <begin position="230"/>
        <end position="261"/>
    </location>
</feature>
<evidence type="ECO:0000313" key="3">
    <source>
        <dbReference type="EMBL" id="KAF2291812.1"/>
    </source>
</evidence>
<evidence type="ECO:0000256" key="1">
    <source>
        <dbReference type="SAM" id="MobiDB-lite"/>
    </source>
</evidence>
<reference evidence="3 4" key="1">
    <citation type="journal article" date="2020" name="Mol. Plant">
        <title>The Chromosome-Based Rubber Tree Genome Provides New Insights into Spurge Genome Evolution and Rubber Biosynthesis.</title>
        <authorList>
            <person name="Liu J."/>
            <person name="Shi C."/>
            <person name="Shi C.C."/>
            <person name="Li W."/>
            <person name="Zhang Q.J."/>
            <person name="Zhang Y."/>
            <person name="Li K."/>
            <person name="Lu H.F."/>
            <person name="Shi C."/>
            <person name="Zhu S.T."/>
            <person name="Xiao Z.Y."/>
            <person name="Nan H."/>
            <person name="Yue Y."/>
            <person name="Zhu X.G."/>
            <person name="Wu Y."/>
            <person name="Hong X.N."/>
            <person name="Fan G.Y."/>
            <person name="Tong Y."/>
            <person name="Zhang D."/>
            <person name="Mao C.L."/>
            <person name="Liu Y.L."/>
            <person name="Hao S.J."/>
            <person name="Liu W.Q."/>
            <person name="Lv M.Q."/>
            <person name="Zhang H.B."/>
            <person name="Liu Y."/>
            <person name="Hu-Tang G.R."/>
            <person name="Wang J.P."/>
            <person name="Wang J.H."/>
            <person name="Sun Y.H."/>
            <person name="Ni S.B."/>
            <person name="Chen W.B."/>
            <person name="Zhang X.C."/>
            <person name="Jiao Y.N."/>
            <person name="Eichler E.E."/>
            <person name="Li G.H."/>
            <person name="Liu X."/>
            <person name="Gao L.Z."/>
        </authorList>
    </citation>
    <scope>NUCLEOTIDE SEQUENCE [LARGE SCALE GENOMIC DNA]</scope>
    <source>
        <strain evidence="4">cv. GT1</strain>
        <tissue evidence="3">Leaf</tissue>
    </source>
</reference>
<dbReference type="PANTHER" id="PTHR46929:SF29">
    <property type="entry name" value="MYB_SANT-LIKE DOMAIN-CONTAINING PROTEIN"/>
    <property type="match status" value="1"/>
</dbReference>
<sequence length="370" mass="42471">MDLSEIEHKRWLLQKIQYGMTTSRIFRAKVIENYDQLCLSLGNCDDASETIDAFPIQAGGAAVDAEDAFKNQSDNAKEKGKYISWTEEMDHCLTELLLEQVLLGNRLAKNFKAAAYTAALTVLNKKFALVLTKENIRNRLKTWRKQYGLVKELLSHSGFEWDERQKMVVSSDSKWNEYIKNFSELQIIVGNELGSRNCSGTGAKFVNPVQSYKDHAETPLNFMVDEEINDDSAGNDRQESTQWIWSRPSLSHSKQPDKRRLDSTQLSFYPKNLSKQPDKRRRVDEIMVELMSIIATNTGKIADALTENNNNVCLDEVFKMVQNIPGFDDDMIIDACEYLSSEESRARMFMKLDDRLRTLWLLKRLHGQGS</sequence>
<evidence type="ECO:0000259" key="2">
    <source>
        <dbReference type="Pfam" id="PF12776"/>
    </source>
</evidence>
<organism evidence="3 4">
    <name type="scientific">Hevea brasiliensis</name>
    <name type="common">Para rubber tree</name>
    <name type="synonym">Siphonia brasiliensis</name>
    <dbReference type="NCBI Taxonomy" id="3981"/>
    <lineage>
        <taxon>Eukaryota</taxon>
        <taxon>Viridiplantae</taxon>
        <taxon>Streptophyta</taxon>
        <taxon>Embryophyta</taxon>
        <taxon>Tracheophyta</taxon>
        <taxon>Spermatophyta</taxon>
        <taxon>Magnoliopsida</taxon>
        <taxon>eudicotyledons</taxon>
        <taxon>Gunneridae</taxon>
        <taxon>Pentapetalae</taxon>
        <taxon>rosids</taxon>
        <taxon>fabids</taxon>
        <taxon>Malpighiales</taxon>
        <taxon>Euphorbiaceae</taxon>
        <taxon>Crotonoideae</taxon>
        <taxon>Micrandreae</taxon>
        <taxon>Hevea</taxon>
    </lineage>
</organism>
<protein>
    <recommendedName>
        <fullName evidence="2">Myb/SANT-like domain-containing protein</fullName>
    </recommendedName>
</protein>
<accession>A0A6A6KS22</accession>
<gene>
    <name evidence="3" type="ORF">GH714_035703</name>
</gene>
<dbReference type="Proteomes" id="UP000467840">
    <property type="component" value="Chromosome 2"/>
</dbReference>
<evidence type="ECO:0000313" key="4">
    <source>
        <dbReference type="Proteomes" id="UP000467840"/>
    </source>
</evidence>
<dbReference type="Pfam" id="PF12776">
    <property type="entry name" value="Myb_DNA-bind_3"/>
    <property type="match status" value="1"/>
</dbReference>
<feature type="compositionally biased region" description="Polar residues" evidence="1">
    <location>
        <begin position="240"/>
        <end position="253"/>
    </location>
</feature>
<comment type="caution">
    <text evidence="3">The sequence shown here is derived from an EMBL/GenBank/DDBJ whole genome shotgun (WGS) entry which is preliminary data.</text>
</comment>
<dbReference type="EMBL" id="JAAGAX010000015">
    <property type="protein sequence ID" value="KAF2291812.1"/>
    <property type="molecule type" value="Genomic_DNA"/>
</dbReference>